<name>A0A9E7IDF5_9LILI</name>
<dbReference type="OrthoDB" id="1864232at2759"/>
<keyword evidence="5" id="KW-0472">Membrane</keyword>
<keyword evidence="4" id="KW-0052">Apoplast</keyword>
<dbReference type="PANTHER" id="PTHR21495">
    <property type="entry name" value="NUCLEOPORIN-RELATED"/>
    <property type="match status" value="1"/>
</dbReference>
<keyword evidence="5" id="KW-1133">Transmembrane helix</keyword>
<comment type="subcellular location">
    <subcellularLocation>
        <location evidence="4">Secreted</location>
        <location evidence="4">Extracellular space</location>
        <location evidence="4">Apoplast</location>
    </subcellularLocation>
</comment>
<keyword evidence="7" id="KW-1185">Reference proteome</keyword>
<comment type="similarity">
    <text evidence="1 4">Belongs to the plant dirigent protein family.</text>
</comment>
<reference evidence="6" key="1">
    <citation type="submission" date="2022-05" db="EMBL/GenBank/DDBJ databases">
        <title>The Musa troglodytarum L. genome provides insights into the mechanism of non-climacteric behaviour and enrichment of carotenoids.</title>
        <authorList>
            <person name="Wang J."/>
        </authorList>
    </citation>
    <scope>NUCLEOTIDE SEQUENCE</scope>
    <source>
        <tissue evidence="6">Leaf</tissue>
    </source>
</reference>
<evidence type="ECO:0000256" key="1">
    <source>
        <dbReference type="ARBA" id="ARBA00010746"/>
    </source>
</evidence>
<evidence type="ECO:0000256" key="5">
    <source>
        <dbReference type="SAM" id="Phobius"/>
    </source>
</evidence>
<dbReference type="EMBL" id="CP097511">
    <property type="protein sequence ID" value="URE47057.1"/>
    <property type="molecule type" value="Genomic_DNA"/>
</dbReference>
<dbReference type="AlphaFoldDB" id="A0A9E7IDF5"/>
<dbReference type="Proteomes" id="UP001055439">
    <property type="component" value="Chromosome 9"/>
</dbReference>
<evidence type="ECO:0000313" key="7">
    <source>
        <dbReference type="Proteomes" id="UP001055439"/>
    </source>
</evidence>
<evidence type="ECO:0000256" key="2">
    <source>
        <dbReference type="ARBA" id="ARBA00011738"/>
    </source>
</evidence>
<proteinExistence type="inferred from homology"/>
<evidence type="ECO:0000313" key="6">
    <source>
        <dbReference type="EMBL" id="URE47057.1"/>
    </source>
</evidence>
<evidence type="ECO:0000256" key="3">
    <source>
        <dbReference type="ARBA" id="ARBA00022525"/>
    </source>
</evidence>
<protein>
    <recommendedName>
        <fullName evidence="4">Dirigent protein</fullName>
    </recommendedName>
</protein>
<sequence>MVSLQPHLSLLLVLLRRIRHGGLHFRVVKTLQRGCSHGRTPRLFLTTVFFFFFFAVVFAIASAAEEPHGFLQSEKLVKKPVREKLSHLRFYWHDVLSGPDPTAVPVAQAAASSTNASASGFGKVFMIDDPMTVGPELSSRLVGRAQGFYALAAKEETALLMALNLAFLEGKYNGSTIAILGRNAVFSGVREMPVVGGSGLFRLARGYAQARTYSLDPRTGDAVVEYNVFVMHY</sequence>
<comment type="subunit">
    <text evidence="2 4">Homodimer.</text>
</comment>
<dbReference type="InterPro" id="IPR044859">
    <property type="entry name" value="Allene_oxi_cyc_Dirigent"/>
</dbReference>
<evidence type="ECO:0000256" key="4">
    <source>
        <dbReference type="RuleBase" id="RU363099"/>
    </source>
</evidence>
<accession>A0A9E7IDF5</accession>
<dbReference type="Pfam" id="PF03018">
    <property type="entry name" value="Dirigent"/>
    <property type="match status" value="1"/>
</dbReference>
<keyword evidence="3 4" id="KW-0964">Secreted</keyword>
<dbReference type="GO" id="GO:0009699">
    <property type="term" value="P:phenylpropanoid biosynthetic process"/>
    <property type="evidence" value="ECO:0007669"/>
    <property type="project" value="UniProtKB-ARBA"/>
</dbReference>
<comment type="function">
    <text evidence="4">Dirigent proteins impart stereoselectivity on the phenoxy radical-coupling reaction, yielding optically active lignans from two molecules of coniferyl alcohol in the biosynthesis of lignans, flavonolignans, and alkaloids and thus plays a central role in plant secondary metabolism.</text>
</comment>
<dbReference type="GO" id="GO:0048046">
    <property type="term" value="C:apoplast"/>
    <property type="evidence" value="ECO:0007669"/>
    <property type="project" value="UniProtKB-SubCell"/>
</dbReference>
<keyword evidence="5" id="KW-0812">Transmembrane</keyword>
<gene>
    <name evidence="6" type="ORF">MUK42_14384</name>
</gene>
<organism evidence="6 7">
    <name type="scientific">Musa troglodytarum</name>
    <name type="common">fe'i banana</name>
    <dbReference type="NCBI Taxonomy" id="320322"/>
    <lineage>
        <taxon>Eukaryota</taxon>
        <taxon>Viridiplantae</taxon>
        <taxon>Streptophyta</taxon>
        <taxon>Embryophyta</taxon>
        <taxon>Tracheophyta</taxon>
        <taxon>Spermatophyta</taxon>
        <taxon>Magnoliopsida</taxon>
        <taxon>Liliopsida</taxon>
        <taxon>Zingiberales</taxon>
        <taxon>Musaceae</taxon>
        <taxon>Musa</taxon>
    </lineage>
</organism>
<feature type="transmembrane region" description="Helical" evidence="5">
    <location>
        <begin position="43"/>
        <end position="64"/>
    </location>
</feature>
<dbReference type="InterPro" id="IPR004265">
    <property type="entry name" value="Dirigent"/>
</dbReference>
<dbReference type="Gene3D" id="2.40.480.10">
    <property type="entry name" value="Allene oxide cyclase-like"/>
    <property type="match status" value="1"/>
</dbReference>